<dbReference type="EMBL" id="VSRR010000226">
    <property type="protein sequence ID" value="MPC12619.1"/>
    <property type="molecule type" value="Genomic_DNA"/>
</dbReference>
<keyword evidence="3" id="KW-1185">Reference proteome</keyword>
<gene>
    <name evidence="2" type="ORF">E2C01_005322</name>
</gene>
<evidence type="ECO:0000313" key="3">
    <source>
        <dbReference type="Proteomes" id="UP000324222"/>
    </source>
</evidence>
<evidence type="ECO:0000256" key="1">
    <source>
        <dbReference type="SAM" id="MobiDB-lite"/>
    </source>
</evidence>
<dbReference type="Proteomes" id="UP000324222">
    <property type="component" value="Unassembled WGS sequence"/>
</dbReference>
<proteinExistence type="predicted"/>
<dbReference type="AlphaFoldDB" id="A0A5B7CT21"/>
<evidence type="ECO:0000313" key="2">
    <source>
        <dbReference type="EMBL" id="MPC12619.1"/>
    </source>
</evidence>
<feature type="region of interest" description="Disordered" evidence="1">
    <location>
        <begin position="47"/>
        <end position="74"/>
    </location>
</feature>
<reference evidence="2 3" key="1">
    <citation type="submission" date="2019-05" db="EMBL/GenBank/DDBJ databases">
        <title>Another draft genome of Portunus trituberculatus and its Hox gene families provides insights of decapod evolution.</title>
        <authorList>
            <person name="Jeong J.-H."/>
            <person name="Song I."/>
            <person name="Kim S."/>
            <person name="Choi T."/>
            <person name="Kim D."/>
            <person name="Ryu S."/>
            <person name="Kim W."/>
        </authorList>
    </citation>
    <scope>NUCLEOTIDE SEQUENCE [LARGE SCALE GENOMIC DNA]</scope>
    <source>
        <tissue evidence="2">Muscle</tissue>
    </source>
</reference>
<comment type="caution">
    <text evidence="2">The sequence shown here is derived from an EMBL/GenBank/DDBJ whole genome shotgun (WGS) entry which is preliminary data.</text>
</comment>
<feature type="compositionally biased region" description="Gly residues" evidence="1">
    <location>
        <begin position="48"/>
        <end position="60"/>
    </location>
</feature>
<accession>A0A5B7CT21</accession>
<organism evidence="2 3">
    <name type="scientific">Portunus trituberculatus</name>
    <name type="common">Swimming crab</name>
    <name type="synonym">Neptunus trituberculatus</name>
    <dbReference type="NCBI Taxonomy" id="210409"/>
    <lineage>
        <taxon>Eukaryota</taxon>
        <taxon>Metazoa</taxon>
        <taxon>Ecdysozoa</taxon>
        <taxon>Arthropoda</taxon>
        <taxon>Crustacea</taxon>
        <taxon>Multicrustacea</taxon>
        <taxon>Malacostraca</taxon>
        <taxon>Eumalacostraca</taxon>
        <taxon>Eucarida</taxon>
        <taxon>Decapoda</taxon>
        <taxon>Pleocyemata</taxon>
        <taxon>Brachyura</taxon>
        <taxon>Eubrachyura</taxon>
        <taxon>Portunoidea</taxon>
        <taxon>Portunidae</taxon>
        <taxon>Portuninae</taxon>
        <taxon>Portunus</taxon>
    </lineage>
</organism>
<sequence length="149" mass="15420">MVVQCVHRSLSPHNVSYINTHTTYLSTPLHSPPGTQKGREVCVARGRGVVGRGGDGGGTKSRGSEGSQSSSWHTKLSHGHTAVVAAAVATTATTVTATAPPLITASGIFRVTIPSVCVAVTLSLFRVLHEAPVACGCCFPAHLVNETKH</sequence>
<protein>
    <submittedName>
        <fullName evidence="2">Uncharacterized protein</fullName>
    </submittedName>
</protein>
<name>A0A5B7CT21_PORTR</name>